<dbReference type="InterPro" id="IPR003313">
    <property type="entry name" value="AraC-bd"/>
</dbReference>
<reference evidence="5 6" key="1">
    <citation type="submission" date="2022-06" db="EMBL/GenBank/DDBJ databases">
        <title>Dyella sp. Sa strain:Sa Genome sequencing.</title>
        <authorList>
            <person name="Park S."/>
        </authorList>
    </citation>
    <scope>NUCLEOTIDE SEQUENCE [LARGE SCALE GENOMIC DNA]</scope>
    <source>
        <strain evidence="5 6">Sa</strain>
    </source>
</reference>
<accession>A0ABT1FCN7</accession>
<gene>
    <name evidence="5" type="ORF">NC595_13825</name>
</gene>
<dbReference type="InterPro" id="IPR037923">
    <property type="entry name" value="HTH-like"/>
</dbReference>
<dbReference type="PROSITE" id="PS00041">
    <property type="entry name" value="HTH_ARAC_FAMILY_1"/>
    <property type="match status" value="1"/>
</dbReference>
<dbReference type="EMBL" id="JAMZEK010000003">
    <property type="protein sequence ID" value="MCP1375124.1"/>
    <property type="molecule type" value="Genomic_DNA"/>
</dbReference>
<keyword evidence="2" id="KW-0238">DNA-binding</keyword>
<dbReference type="Proteomes" id="UP001204615">
    <property type="component" value="Unassembled WGS sequence"/>
</dbReference>
<evidence type="ECO:0000256" key="2">
    <source>
        <dbReference type="ARBA" id="ARBA00023125"/>
    </source>
</evidence>
<dbReference type="RefSeq" id="WP_253567364.1">
    <property type="nucleotide sequence ID" value="NZ_JAMZEK010000003.1"/>
</dbReference>
<dbReference type="InterPro" id="IPR018062">
    <property type="entry name" value="HTH_AraC-typ_CS"/>
</dbReference>
<evidence type="ECO:0000313" key="5">
    <source>
        <dbReference type="EMBL" id="MCP1375124.1"/>
    </source>
</evidence>
<organism evidence="5 6">
    <name type="scientific">Dyella lutea</name>
    <dbReference type="NCBI Taxonomy" id="2950441"/>
    <lineage>
        <taxon>Bacteria</taxon>
        <taxon>Pseudomonadati</taxon>
        <taxon>Pseudomonadota</taxon>
        <taxon>Gammaproteobacteria</taxon>
        <taxon>Lysobacterales</taxon>
        <taxon>Rhodanobacteraceae</taxon>
        <taxon>Dyella</taxon>
    </lineage>
</organism>
<dbReference type="Gene3D" id="2.60.120.10">
    <property type="entry name" value="Jelly Rolls"/>
    <property type="match status" value="1"/>
</dbReference>
<keyword evidence="3" id="KW-0804">Transcription</keyword>
<dbReference type="Pfam" id="PF02311">
    <property type="entry name" value="AraC_binding"/>
    <property type="match status" value="1"/>
</dbReference>
<dbReference type="SUPFAM" id="SSF46689">
    <property type="entry name" value="Homeodomain-like"/>
    <property type="match status" value="2"/>
</dbReference>
<dbReference type="SMART" id="SM00342">
    <property type="entry name" value="HTH_ARAC"/>
    <property type="match status" value="1"/>
</dbReference>
<evidence type="ECO:0000256" key="1">
    <source>
        <dbReference type="ARBA" id="ARBA00023015"/>
    </source>
</evidence>
<dbReference type="InterPro" id="IPR009057">
    <property type="entry name" value="Homeodomain-like_sf"/>
</dbReference>
<sequence>MLTYVPGSASAVSIEVQGLSQSRHMKRMEPHAHMFFELVLVKSGRGRHVVDGLDHEAEPGMVFVLPPGSVHDMRAMEDVDGWSILFEADGIDAGLSLGLTPIDALPGGFMFDLFRQPVLQMTRPIRLDSMELASFGARIEQLSRELVARHPGYEHAARATLQLLLIDLTRLAPWLQGRTGTSTAPTDLVSRAFTDIDQHFREPSALTQAAARLGYSVGHLTTRLRQLTGRTYGEWVIERRMIESRRLLSATDHAIGEIAEALGYVEVESFIRRFRARHGITPSAWRDGARAVHPPKS</sequence>
<dbReference type="SUPFAM" id="SSF51215">
    <property type="entry name" value="Regulatory protein AraC"/>
    <property type="match status" value="1"/>
</dbReference>
<dbReference type="Pfam" id="PF12833">
    <property type="entry name" value="HTH_18"/>
    <property type="match status" value="1"/>
</dbReference>
<dbReference type="Gene3D" id="1.10.10.60">
    <property type="entry name" value="Homeodomain-like"/>
    <property type="match status" value="1"/>
</dbReference>
<feature type="domain" description="HTH araC/xylS-type" evidence="4">
    <location>
        <begin position="190"/>
        <end position="288"/>
    </location>
</feature>
<proteinExistence type="predicted"/>
<evidence type="ECO:0000256" key="3">
    <source>
        <dbReference type="ARBA" id="ARBA00023163"/>
    </source>
</evidence>
<evidence type="ECO:0000313" key="6">
    <source>
        <dbReference type="Proteomes" id="UP001204615"/>
    </source>
</evidence>
<dbReference type="InterPro" id="IPR018060">
    <property type="entry name" value="HTH_AraC"/>
</dbReference>
<dbReference type="PANTHER" id="PTHR11019">
    <property type="entry name" value="HTH-TYPE TRANSCRIPTIONAL REGULATOR NIMR"/>
    <property type="match status" value="1"/>
</dbReference>
<name>A0ABT1FCN7_9GAMM</name>
<dbReference type="InterPro" id="IPR014710">
    <property type="entry name" value="RmlC-like_jellyroll"/>
</dbReference>
<protein>
    <submittedName>
        <fullName evidence="5">AraC family transcriptional regulator</fullName>
    </submittedName>
</protein>
<comment type="caution">
    <text evidence="5">The sequence shown here is derived from an EMBL/GenBank/DDBJ whole genome shotgun (WGS) entry which is preliminary data.</text>
</comment>
<dbReference type="PANTHER" id="PTHR11019:SF159">
    <property type="entry name" value="TRANSCRIPTIONAL REGULATOR-RELATED"/>
    <property type="match status" value="1"/>
</dbReference>
<dbReference type="PROSITE" id="PS01124">
    <property type="entry name" value="HTH_ARAC_FAMILY_2"/>
    <property type="match status" value="1"/>
</dbReference>
<keyword evidence="6" id="KW-1185">Reference proteome</keyword>
<evidence type="ECO:0000259" key="4">
    <source>
        <dbReference type="PROSITE" id="PS01124"/>
    </source>
</evidence>
<keyword evidence="1" id="KW-0805">Transcription regulation</keyword>